<gene>
    <name evidence="2" type="ORF">ATJ97_0027</name>
</gene>
<proteinExistence type="predicted"/>
<dbReference type="Pfam" id="PF02515">
    <property type="entry name" value="CoA_transf_3"/>
    <property type="match status" value="1"/>
</dbReference>
<dbReference type="RefSeq" id="WP_098481991.1">
    <property type="nucleotide sequence ID" value="NZ_PDJI01000001.1"/>
</dbReference>
<keyword evidence="1 2" id="KW-0808">Transferase</keyword>
<comment type="caution">
    <text evidence="2">The sequence shown here is derived from an EMBL/GenBank/DDBJ whole genome shotgun (WGS) entry which is preliminary data.</text>
</comment>
<dbReference type="PANTHER" id="PTHR48207">
    <property type="entry name" value="SUCCINATE--HYDROXYMETHYLGLUTARATE COA-TRANSFERASE"/>
    <property type="match status" value="1"/>
</dbReference>
<dbReference type="PANTHER" id="PTHR48207:SF3">
    <property type="entry name" value="SUCCINATE--HYDROXYMETHYLGLUTARATE COA-TRANSFERASE"/>
    <property type="match status" value="1"/>
</dbReference>
<evidence type="ECO:0000313" key="2">
    <source>
        <dbReference type="EMBL" id="PFG45107.1"/>
    </source>
</evidence>
<dbReference type="SUPFAM" id="SSF89796">
    <property type="entry name" value="CoA-transferase family III (CaiB/BaiF)"/>
    <property type="match status" value="1"/>
</dbReference>
<accession>A0A2A9F129</accession>
<protein>
    <submittedName>
        <fullName evidence="2">Formyl-CoA transferase</fullName>
    </submittedName>
</protein>
<dbReference type="AlphaFoldDB" id="A0A2A9F129"/>
<dbReference type="GO" id="GO:0008410">
    <property type="term" value="F:CoA-transferase activity"/>
    <property type="evidence" value="ECO:0007669"/>
    <property type="project" value="TreeGrafter"/>
</dbReference>
<evidence type="ECO:0000256" key="1">
    <source>
        <dbReference type="ARBA" id="ARBA00022679"/>
    </source>
</evidence>
<dbReference type="InterPro" id="IPR050483">
    <property type="entry name" value="CoA-transferase_III_domain"/>
</dbReference>
<dbReference type="EMBL" id="PDJI01000001">
    <property type="protein sequence ID" value="PFG45107.1"/>
    <property type="molecule type" value="Genomic_DNA"/>
</dbReference>
<dbReference type="OrthoDB" id="9797653at2"/>
<dbReference type="Gene3D" id="3.30.1540.10">
    <property type="entry name" value="formyl-coa transferase, domain 3"/>
    <property type="match status" value="1"/>
</dbReference>
<dbReference type="Gene3D" id="3.40.50.10540">
    <property type="entry name" value="Crotonobetainyl-coa:carnitine coa-transferase, domain 1"/>
    <property type="match status" value="1"/>
</dbReference>
<reference evidence="2 3" key="1">
    <citation type="submission" date="2017-10" db="EMBL/GenBank/DDBJ databases">
        <title>Sequencing the genomes of 1000 actinobacteria strains.</title>
        <authorList>
            <person name="Klenk H.-P."/>
        </authorList>
    </citation>
    <scope>NUCLEOTIDE SEQUENCE [LARGE SCALE GENOMIC DNA]</scope>
    <source>
        <strain evidence="2 3">DSM 21838</strain>
    </source>
</reference>
<evidence type="ECO:0000313" key="3">
    <source>
        <dbReference type="Proteomes" id="UP000222106"/>
    </source>
</evidence>
<dbReference type="InterPro" id="IPR003673">
    <property type="entry name" value="CoA-Trfase_fam_III"/>
</dbReference>
<dbReference type="Proteomes" id="UP000222106">
    <property type="component" value="Unassembled WGS sequence"/>
</dbReference>
<dbReference type="InterPro" id="IPR023606">
    <property type="entry name" value="CoA-Trfase_III_dom_1_sf"/>
</dbReference>
<name>A0A2A9F129_9MICO</name>
<keyword evidence="3" id="KW-1185">Reference proteome</keyword>
<dbReference type="InterPro" id="IPR044855">
    <property type="entry name" value="CoA-Trfase_III_dom3_sf"/>
</dbReference>
<sequence>MTTLPLTGITVVDFTEVYLGPSCTQLLGDFGADVIKIERITGGDRTRDSLPDPDGLDNPIFLSVNRSKRSLCIDIRSDDGRAAVHEIIKNADVVVSNFRAGVMERLGFAYEALRQLNPGIIWASATGFGTEGPHKHKGGQDVIAQAYSGLMARKPSADIPTHVNPTGLCDYMSGMHMVQGILLALLHKERTGEGQRVEIRMYDSALHPQMQEAAMLKARGREVNWGTMPLTGVFATTDGELCLVGGFHRDPLPALARVLGLPEDALVRPEFADYDAMMANRSQLQGILADGFKAHNTEHWLARLEDEDLLCAPVNTLATTLEDEQTAVNKMVVSAEHTKLGEVKLLAAPIHLSTTPATYEQAPPMLGEHTDTILEEAGLSADRIAELRGAGIIR</sequence>
<organism evidence="2 3">
    <name type="scientific">Georgenia soli</name>
    <dbReference type="NCBI Taxonomy" id="638953"/>
    <lineage>
        <taxon>Bacteria</taxon>
        <taxon>Bacillati</taxon>
        <taxon>Actinomycetota</taxon>
        <taxon>Actinomycetes</taxon>
        <taxon>Micrococcales</taxon>
        <taxon>Bogoriellaceae</taxon>
        <taxon>Georgenia</taxon>
    </lineage>
</organism>